<keyword evidence="1" id="KW-0808">Transferase</keyword>
<dbReference type="InterPro" id="IPR051531">
    <property type="entry name" value="N-acetyltransferase"/>
</dbReference>
<sequence length="190" mass="20462">MPRRTSEPGPGVPAVAVRLVRPDDAPALAALLVRSRTALAPWDPLRPEVYFTEAGQRRGIADALRVHVSGSSYPGVVLVDGEPAGRVNLNNLVRGAFESADLGYWVDVAHQGRGVATAAVGALLAVAFGELGLHRVQAGTLVDNHPSRRVLAKNGFREIGFAPRYIRIAGRWQDHVLHQRLVDDPPAPRN</sequence>
<evidence type="ECO:0000313" key="5">
    <source>
        <dbReference type="EMBL" id="GAA3562778.1"/>
    </source>
</evidence>
<evidence type="ECO:0000256" key="3">
    <source>
        <dbReference type="ARBA" id="ARBA00038502"/>
    </source>
</evidence>
<dbReference type="Gene3D" id="3.40.630.30">
    <property type="match status" value="1"/>
</dbReference>
<comment type="caution">
    <text evidence="5">The sequence shown here is derived from an EMBL/GenBank/DDBJ whole genome shotgun (WGS) entry which is preliminary data.</text>
</comment>
<organism evidence="5 6">
    <name type="scientific">Microlunatus spumicola</name>
    <dbReference type="NCBI Taxonomy" id="81499"/>
    <lineage>
        <taxon>Bacteria</taxon>
        <taxon>Bacillati</taxon>
        <taxon>Actinomycetota</taxon>
        <taxon>Actinomycetes</taxon>
        <taxon>Propionibacteriales</taxon>
        <taxon>Propionibacteriaceae</taxon>
        <taxon>Microlunatus</taxon>
    </lineage>
</organism>
<evidence type="ECO:0000256" key="2">
    <source>
        <dbReference type="ARBA" id="ARBA00023315"/>
    </source>
</evidence>
<dbReference type="PANTHER" id="PTHR43792:SF8">
    <property type="entry name" value="[RIBOSOMAL PROTEIN US5]-ALANINE N-ACETYLTRANSFERASE"/>
    <property type="match status" value="1"/>
</dbReference>
<dbReference type="InterPro" id="IPR000182">
    <property type="entry name" value="GNAT_dom"/>
</dbReference>
<dbReference type="RefSeq" id="WP_204911301.1">
    <property type="nucleotide sequence ID" value="NZ_BAAAYR010000001.1"/>
</dbReference>
<comment type="similarity">
    <text evidence="3">Belongs to the acetyltransferase family. RimJ subfamily.</text>
</comment>
<gene>
    <name evidence="5" type="ORF">GCM10022197_17990</name>
</gene>
<dbReference type="Proteomes" id="UP001500767">
    <property type="component" value="Unassembled WGS sequence"/>
</dbReference>
<dbReference type="PANTHER" id="PTHR43792">
    <property type="entry name" value="GNAT FAMILY, PUTATIVE (AFU_ORTHOLOGUE AFUA_3G00765)-RELATED-RELATED"/>
    <property type="match status" value="1"/>
</dbReference>
<proteinExistence type="inferred from homology"/>
<dbReference type="EMBL" id="BAAAYR010000001">
    <property type="protein sequence ID" value="GAA3562778.1"/>
    <property type="molecule type" value="Genomic_DNA"/>
</dbReference>
<name>A0ABP6X9W6_9ACTN</name>
<evidence type="ECO:0000256" key="1">
    <source>
        <dbReference type="ARBA" id="ARBA00022679"/>
    </source>
</evidence>
<keyword evidence="2" id="KW-0012">Acyltransferase</keyword>
<dbReference type="Pfam" id="PF13302">
    <property type="entry name" value="Acetyltransf_3"/>
    <property type="match status" value="1"/>
</dbReference>
<accession>A0ABP6X9W6</accession>
<dbReference type="SUPFAM" id="SSF55729">
    <property type="entry name" value="Acyl-CoA N-acyltransferases (Nat)"/>
    <property type="match status" value="1"/>
</dbReference>
<dbReference type="InterPro" id="IPR016181">
    <property type="entry name" value="Acyl_CoA_acyltransferase"/>
</dbReference>
<protein>
    <submittedName>
        <fullName evidence="5">GNAT family protein</fullName>
    </submittedName>
</protein>
<evidence type="ECO:0000259" key="4">
    <source>
        <dbReference type="PROSITE" id="PS51186"/>
    </source>
</evidence>
<feature type="domain" description="N-acetyltransferase" evidence="4">
    <location>
        <begin position="15"/>
        <end position="183"/>
    </location>
</feature>
<keyword evidence="6" id="KW-1185">Reference proteome</keyword>
<evidence type="ECO:0000313" key="6">
    <source>
        <dbReference type="Proteomes" id="UP001500767"/>
    </source>
</evidence>
<dbReference type="PROSITE" id="PS51186">
    <property type="entry name" value="GNAT"/>
    <property type="match status" value="1"/>
</dbReference>
<reference evidence="6" key="1">
    <citation type="journal article" date="2019" name="Int. J. Syst. Evol. Microbiol.">
        <title>The Global Catalogue of Microorganisms (GCM) 10K type strain sequencing project: providing services to taxonomists for standard genome sequencing and annotation.</title>
        <authorList>
            <consortium name="The Broad Institute Genomics Platform"/>
            <consortium name="The Broad Institute Genome Sequencing Center for Infectious Disease"/>
            <person name="Wu L."/>
            <person name="Ma J."/>
        </authorList>
    </citation>
    <scope>NUCLEOTIDE SEQUENCE [LARGE SCALE GENOMIC DNA]</scope>
    <source>
        <strain evidence="6">JCM 16540</strain>
    </source>
</reference>